<dbReference type="InterPro" id="IPR006464">
    <property type="entry name" value="AcTrfase_RimI/Ard1"/>
</dbReference>
<dbReference type="PROSITE" id="PS51186">
    <property type="entry name" value="GNAT"/>
    <property type="match status" value="1"/>
</dbReference>
<dbReference type="RefSeq" id="WP_315730752.1">
    <property type="nucleotide sequence ID" value="NZ_JAVYII010000001.1"/>
</dbReference>
<keyword evidence="4" id="KW-0689">Ribosomal protein</keyword>
<gene>
    <name evidence="4" type="primary">rimI</name>
    <name evidence="4" type="ORF">RDV89_01560</name>
</gene>
<keyword evidence="2 4" id="KW-0012">Acyltransferase</keyword>
<feature type="domain" description="N-acetyltransferase" evidence="3">
    <location>
        <begin position="15"/>
        <end position="160"/>
    </location>
</feature>
<evidence type="ECO:0000259" key="3">
    <source>
        <dbReference type="PROSITE" id="PS51186"/>
    </source>
</evidence>
<comment type="caution">
    <text evidence="4">The sequence shown here is derived from an EMBL/GenBank/DDBJ whole genome shotgun (WGS) entry which is preliminary data.</text>
</comment>
<dbReference type="NCBIfam" id="TIGR01575">
    <property type="entry name" value="rimI"/>
    <property type="match status" value="1"/>
</dbReference>
<dbReference type="GO" id="GO:0008999">
    <property type="term" value="F:protein-N-terminal-alanine acetyltransferase activity"/>
    <property type="evidence" value="ECO:0007669"/>
    <property type="project" value="UniProtKB-EC"/>
</dbReference>
<dbReference type="Pfam" id="PF00583">
    <property type="entry name" value="Acetyltransf_1"/>
    <property type="match status" value="1"/>
</dbReference>
<dbReference type="Gene3D" id="3.40.630.30">
    <property type="match status" value="1"/>
</dbReference>
<accession>A0ABU3PR72</accession>
<dbReference type="InterPro" id="IPR016181">
    <property type="entry name" value="Acyl_CoA_acyltransferase"/>
</dbReference>
<dbReference type="InterPro" id="IPR000182">
    <property type="entry name" value="GNAT_dom"/>
</dbReference>
<protein>
    <submittedName>
        <fullName evidence="4">Ribosomal protein S18-alanine N-acetyltransferase</fullName>
        <ecNumber evidence="4">2.3.1.266</ecNumber>
    </submittedName>
</protein>
<evidence type="ECO:0000256" key="1">
    <source>
        <dbReference type="ARBA" id="ARBA00022679"/>
    </source>
</evidence>
<keyword evidence="5" id="KW-1185">Reference proteome</keyword>
<name>A0ABU3PR72_9ACTN</name>
<reference evidence="4 5" key="1">
    <citation type="submission" date="2023-08" db="EMBL/GenBank/DDBJ databases">
        <title>Nocardioides seae sp. nov., a bacterium isolated from a soil.</title>
        <authorList>
            <person name="Wang X."/>
        </authorList>
    </citation>
    <scope>NUCLEOTIDE SEQUENCE [LARGE SCALE GENOMIC DNA]</scope>
    <source>
        <strain evidence="4 5">YZH12</strain>
    </source>
</reference>
<sequence>MSPAAHPPRLPHPPARLRPAVPGDLDALVALERELFGPDAWSPALVGAELDAAAGRWVLVAEVAGQVAGYAVLAVSDDVADLLRIGVAPGARRTGLARRLLAAGTEAVVGAGADRMLLEVSATNAPATAFYAAAGFREIHRRPRYYRDGADALVLQRRLPA</sequence>
<evidence type="ECO:0000313" key="5">
    <source>
        <dbReference type="Proteomes" id="UP001268542"/>
    </source>
</evidence>
<proteinExistence type="predicted"/>
<dbReference type="EC" id="2.3.1.266" evidence="4"/>
<dbReference type="GO" id="GO:0005840">
    <property type="term" value="C:ribosome"/>
    <property type="evidence" value="ECO:0007669"/>
    <property type="project" value="UniProtKB-KW"/>
</dbReference>
<dbReference type="SUPFAM" id="SSF55729">
    <property type="entry name" value="Acyl-CoA N-acyltransferases (Nat)"/>
    <property type="match status" value="1"/>
</dbReference>
<keyword evidence="1 4" id="KW-0808">Transferase</keyword>
<dbReference type="InterPro" id="IPR050832">
    <property type="entry name" value="Bact_Acetyltransf"/>
</dbReference>
<dbReference type="EMBL" id="JAVYII010000001">
    <property type="protein sequence ID" value="MDT9591736.1"/>
    <property type="molecule type" value="Genomic_DNA"/>
</dbReference>
<evidence type="ECO:0000256" key="2">
    <source>
        <dbReference type="ARBA" id="ARBA00023315"/>
    </source>
</evidence>
<dbReference type="PANTHER" id="PTHR43877">
    <property type="entry name" value="AMINOALKYLPHOSPHONATE N-ACETYLTRANSFERASE-RELATED-RELATED"/>
    <property type="match status" value="1"/>
</dbReference>
<organism evidence="4 5">
    <name type="scientific">Nocardioides imazamoxiresistens</name>
    <dbReference type="NCBI Taxonomy" id="3231893"/>
    <lineage>
        <taxon>Bacteria</taxon>
        <taxon>Bacillati</taxon>
        <taxon>Actinomycetota</taxon>
        <taxon>Actinomycetes</taxon>
        <taxon>Propionibacteriales</taxon>
        <taxon>Nocardioidaceae</taxon>
        <taxon>Nocardioides</taxon>
    </lineage>
</organism>
<keyword evidence="4" id="KW-0687">Ribonucleoprotein</keyword>
<evidence type="ECO:0000313" key="4">
    <source>
        <dbReference type="EMBL" id="MDT9591736.1"/>
    </source>
</evidence>
<dbReference type="Proteomes" id="UP001268542">
    <property type="component" value="Unassembled WGS sequence"/>
</dbReference>
<dbReference type="CDD" id="cd04301">
    <property type="entry name" value="NAT_SF"/>
    <property type="match status" value="1"/>
</dbReference>